<keyword evidence="8" id="KW-1185">Reference proteome</keyword>
<evidence type="ECO:0000313" key="7">
    <source>
        <dbReference type="EMBL" id="SDU94940.1"/>
    </source>
</evidence>
<dbReference type="Gene3D" id="3.40.190.290">
    <property type="match status" value="1"/>
</dbReference>
<evidence type="ECO:0000256" key="1">
    <source>
        <dbReference type="ARBA" id="ARBA00009437"/>
    </source>
</evidence>
<evidence type="ECO:0000256" key="3">
    <source>
        <dbReference type="ARBA" id="ARBA00023125"/>
    </source>
</evidence>
<evidence type="ECO:0000313" key="9">
    <source>
        <dbReference type="Proteomes" id="UP000325296"/>
    </source>
</evidence>
<dbReference type="PANTHER" id="PTHR30537">
    <property type="entry name" value="HTH-TYPE TRANSCRIPTIONAL REGULATOR"/>
    <property type="match status" value="1"/>
</dbReference>
<evidence type="ECO:0000256" key="2">
    <source>
        <dbReference type="ARBA" id="ARBA00023015"/>
    </source>
</evidence>
<dbReference type="AlphaFoldDB" id="A0A5B2V4W2"/>
<feature type="domain" description="HTH lysR-type" evidence="5">
    <location>
        <begin position="8"/>
        <end position="59"/>
    </location>
</feature>
<accession>A0A5B2V4W2</accession>
<dbReference type="InterPro" id="IPR036388">
    <property type="entry name" value="WH-like_DNA-bd_sf"/>
</dbReference>
<gene>
    <name evidence="6" type="ORF">F1720_02325</name>
    <name evidence="7" type="ORF">SAMN04490181_2015</name>
</gene>
<dbReference type="InterPro" id="IPR058163">
    <property type="entry name" value="LysR-type_TF_proteobact-type"/>
</dbReference>
<sequence>MDRWTEYELFVKVVELGSVTKAAEALDLSSAAASRHLAALESRLGVRLIERSTRRLFVTEVGKVFYASTKAALTTMQGATEAVSASKNHPAGVLRVTASLSLCLQHILPLVPRFKVLYPDVRLDVVAENRYHDIIDDNIDVALRTRDSEPDSSLVIRRLTDTRRILAASPDYLERNGHPEHPQALAEHQLLLYSYATDPYELTFQREHETLTVPVTPAFESNDGYLLRTIALQGMGILAQPTYVIHDDIAAGRLIPVLTDWDLPRLEINLVYPSRQHLPAKTRVFIDFIVKSFQHLD</sequence>
<keyword evidence="2" id="KW-0805">Transcription regulation</keyword>
<dbReference type="PROSITE" id="PS50931">
    <property type="entry name" value="HTH_LYSR"/>
    <property type="match status" value="1"/>
</dbReference>
<dbReference type="RefSeq" id="WP_090293158.1">
    <property type="nucleotide sequence ID" value="NZ_BMNU01000001.1"/>
</dbReference>
<dbReference type="Pfam" id="PF00126">
    <property type="entry name" value="HTH_1"/>
    <property type="match status" value="1"/>
</dbReference>
<reference evidence="6 9" key="2">
    <citation type="submission" date="2019-09" db="EMBL/GenBank/DDBJ databases">
        <title>Draft genome sequence of Pseudomonas brenneri CCUG 51514(T).</title>
        <authorList>
            <person name="Tunovic T."/>
            <person name="Pineiro-Iglesias B."/>
            <person name="Unosson C."/>
            <person name="Inganas E."/>
            <person name="Ohlen M."/>
            <person name="Cardew S."/>
            <person name="Jensie-Markopoulos S."/>
            <person name="Salva-Serra F."/>
            <person name="Jaen-Luchoro D."/>
            <person name="Svensson-Stadler L."/>
            <person name="Chun J."/>
            <person name="Moore E."/>
        </authorList>
    </citation>
    <scope>NUCLEOTIDE SEQUENCE [LARGE SCALE GENOMIC DNA]</scope>
    <source>
        <strain evidence="6 9">CCUG 51514</strain>
    </source>
</reference>
<dbReference type="FunFam" id="1.10.10.10:FF:000001">
    <property type="entry name" value="LysR family transcriptional regulator"/>
    <property type="match status" value="1"/>
</dbReference>
<dbReference type="EMBL" id="LT629800">
    <property type="protein sequence ID" value="SDU94940.1"/>
    <property type="molecule type" value="Genomic_DNA"/>
</dbReference>
<organism evidence="6 9">
    <name type="scientific">Pseudomonas brenneri</name>
    <dbReference type="NCBI Taxonomy" id="129817"/>
    <lineage>
        <taxon>Bacteria</taxon>
        <taxon>Pseudomonadati</taxon>
        <taxon>Pseudomonadota</taxon>
        <taxon>Gammaproteobacteria</taxon>
        <taxon>Pseudomonadales</taxon>
        <taxon>Pseudomonadaceae</taxon>
        <taxon>Pseudomonas</taxon>
    </lineage>
</organism>
<evidence type="ECO:0000256" key="4">
    <source>
        <dbReference type="ARBA" id="ARBA00023163"/>
    </source>
</evidence>
<dbReference type="CDD" id="cd08422">
    <property type="entry name" value="PBP2_CrgA_like"/>
    <property type="match status" value="1"/>
</dbReference>
<dbReference type="SUPFAM" id="SSF53850">
    <property type="entry name" value="Periplasmic binding protein-like II"/>
    <property type="match status" value="1"/>
</dbReference>
<dbReference type="Pfam" id="PF03466">
    <property type="entry name" value="LysR_substrate"/>
    <property type="match status" value="1"/>
</dbReference>
<dbReference type="Gene3D" id="1.10.10.10">
    <property type="entry name" value="Winged helix-like DNA-binding domain superfamily/Winged helix DNA-binding domain"/>
    <property type="match status" value="1"/>
</dbReference>
<dbReference type="SUPFAM" id="SSF46785">
    <property type="entry name" value="Winged helix' DNA-binding domain"/>
    <property type="match status" value="1"/>
</dbReference>
<proteinExistence type="inferred from homology"/>
<dbReference type="GO" id="GO:0043565">
    <property type="term" value="F:sequence-specific DNA binding"/>
    <property type="evidence" value="ECO:0007669"/>
    <property type="project" value="TreeGrafter"/>
</dbReference>
<protein>
    <submittedName>
        <fullName evidence="7">DNA-binding transcriptional regulator, LysR family</fullName>
    </submittedName>
    <submittedName>
        <fullName evidence="6">LysR family transcriptional regulator</fullName>
    </submittedName>
</protein>
<dbReference type="Proteomes" id="UP000325296">
    <property type="component" value="Unassembled WGS sequence"/>
</dbReference>
<comment type="similarity">
    <text evidence="1">Belongs to the LysR transcriptional regulatory family.</text>
</comment>
<keyword evidence="3 7" id="KW-0238">DNA-binding</keyword>
<dbReference type="PANTHER" id="PTHR30537:SF5">
    <property type="entry name" value="HTH-TYPE TRANSCRIPTIONAL ACTIVATOR TTDR-RELATED"/>
    <property type="match status" value="1"/>
</dbReference>
<dbReference type="EMBL" id="VUOL01000001">
    <property type="protein sequence ID" value="KAA2233878.1"/>
    <property type="molecule type" value="Genomic_DNA"/>
</dbReference>
<keyword evidence="4" id="KW-0804">Transcription</keyword>
<reference evidence="7 8" key="1">
    <citation type="submission" date="2016-10" db="EMBL/GenBank/DDBJ databases">
        <authorList>
            <person name="Varghese N."/>
            <person name="Submissions S."/>
        </authorList>
    </citation>
    <scope>NUCLEOTIDE SEQUENCE [LARGE SCALE GENOMIC DNA]</scope>
    <source>
        <strain evidence="7 8">BS2771</strain>
    </source>
</reference>
<evidence type="ECO:0000313" key="6">
    <source>
        <dbReference type="EMBL" id="KAA2233878.1"/>
    </source>
</evidence>
<dbReference type="OrthoDB" id="8885940at2"/>
<name>A0A5B2V4W2_9PSED</name>
<dbReference type="InterPro" id="IPR036390">
    <property type="entry name" value="WH_DNA-bd_sf"/>
</dbReference>
<evidence type="ECO:0000313" key="8">
    <source>
        <dbReference type="Proteomes" id="UP000199620"/>
    </source>
</evidence>
<dbReference type="Proteomes" id="UP000199620">
    <property type="component" value="Chromosome I"/>
</dbReference>
<dbReference type="InterPro" id="IPR005119">
    <property type="entry name" value="LysR_subst-bd"/>
</dbReference>
<dbReference type="GO" id="GO:0006351">
    <property type="term" value="P:DNA-templated transcription"/>
    <property type="evidence" value="ECO:0007669"/>
    <property type="project" value="TreeGrafter"/>
</dbReference>
<dbReference type="InterPro" id="IPR000847">
    <property type="entry name" value="LysR_HTH_N"/>
</dbReference>
<dbReference type="GO" id="GO:0003700">
    <property type="term" value="F:DNA-binding transcription factor activity"/>
    <property type="evidence" value="ECO:0007669"/>
    <property type="project" value="InterPro"/>
</dbReference>
<evidence type="ECO:0000259" key="5">
    <source>
        <dbReference type="PROSITE" id="PS50931"/>
    </source>
</evidence>